<dbReference type="InterPro" id="IPR011701">
    <property type="entry name" value="MFS"/>
</dbReference>
<feature type="region of interest" description="Disordered" evidence="5">
    <location>
        <begin position="63"/>
        <end position="140"/>
    </location>
</feature>
<keyword evidence="4 6" id="KW-0472">Membrane</keyword>
<feature type="transmembrane region" description="Helical" evidence="6">
    <location>
        <begin position="628"/>
        <end position="647"/>
    </location>
</feature>
<sequence length="846" mass="94960">MSFIQFDNVCHIPEEDEEEYEDEDFTISIQELPMDLPEIERVILPPREEGEPEKVEIKISMRKIETNNSSKNIANVNGDECANEAKESDDEEENSTADSPLLPIKEDSEGEGSSRESIATPLPTVTFSEPPSSFTTPTNNISRRLSTIFPKAPAELSPGHKRYSIPSLLPGSRKLSIGNIAQPIQNLWDKTTGEYQRRKSIPALMRFEKKDETGYKSPTGRRFTQCYSLYPKDFFWNIEGKPPESSTKMQAKCDAVGRVTGEWGKWQLRTVLLIFLCKIPSSWFMACIIFTAPAPRHGEFFCKPPSELGVQNQTLWIKVSHPQKEDADDQEFNIDFCNVYKDAQAHAHHYYRYTDPDDEPRAWEQPLPNKTDVIPCTHFEHRADFHSVITQFDLVCSRDILVSVTQFFHLFGVLTGGILAIHLLKYFSPRNVMLFGMITQIFCGSLTGQVSSYELHVFFRCLSAVCCAQMYTAGGMIMADITGGTYKTCVSTLFEQFWSIGVILLPGVASFFSNWTHLYMAISWPTVILIYLWQHGLANITYFIGYQCADMNGTRLSLPYDIDQQLQLQAQTALDAPPPANWWSLWKGERAIRHMICVHLCWSIYIVVYYGMLLNIRSFSREHLEVNTVIAGICEIIGTFIGLALILATTRKWLWTGLFNIIAGLIAYTCWLVPHNIDINSRVALLMLTAMISKVAISCTLAVLTTCTIELVSNEKKRVCAISTICWARFWLLGAPFVGSTVVFGQLVPQTAFASMSIVGGLLTSLISSPPTTAVARRKASQATSNMATATQLNIVGRKSVAGIDNKAFTKGPIFNNANGLNPQANLPPKFTPDIWTTKMHNKPTI</sequence>
<keyword evidence="8" id="KW-1185">Reference proteome</keyword>
<evidence type="ECO:0000256" key="5">
    <source>
        <dbReference type="SAM" id="MobiDB-lite"/>
    </source>
</evidence>
<comment type="subcellular location">
    <subcellularLocation>
        <location evidence="1">Membrane</location>
        <topology evidence="1">Multi-pass membrane protein</topology>
    </subcellularLocation>
</comment>
<dbReference type="EMBL" id="CCAG010007165">
    <property type="status" value="NOT_ANNOTATED_CDS"/>
    <property type="molecule type" value="Genomic_DNA"/>
</dbReference>
<dbReference type="VEuPathDB" id="VectorBase:GMOY012102"/>
<dbReference type="GO" id="GO:0022857">
    <property type="term" value="F:transmembrane transporter activity"/>
    <property type="evidence" value="ECO:0007669"/>
    <property type="project" value="InterPro"/>
</dbReference>
<feature type="transmembrane region" description="Helical" evidence="6">
    <location>
        <begin position="596"/>
        <end position="616"/>
    </location>
</feature>
<evidence type="ECO:0000256" key="6">
    <source>
        <dbReference type="SAM" id="Phobius"/>
    </source>
</evidence>
<evidence type="ECO:0008006" key="9">
    <source>
        <dbReference type="Google" id="ProtNLM"/>
    </source>
</evidence>
<feature type="compositionally biased region" description="Polar residues" evidence="5">
    <location>
        <begin position="123"/>
        <end position="140"/>
    </location>
</feature>
<dbReference type="PANTHER" id="PTHR24064">
    <property type="entry name" value="SOLUTE CARRIER FAMILY 22 MEMBER"/>
    <property type="match status" value="1"/>
</dbReference>
<dbReference type="Pfam" id="PF07690">
    <property type="entry name" value="MFS_1"/>
    <property type="match status" value="1"/>
</dbReference>
<dbReference type="CDD" id="cd17317">
    <property type="entry name" value="MFS_SLC22"/>
    <property type="match status" value="1"/>
</dbReference>
<proteinExistence type="predicted"/>
<feature type="transmembrane region" description="Helical" evidence="6">
    <location>
        <begin position="407"/>
        <end position="424"/>
    </location>
</feature>
<feature type="transmembrane region" description="Helical" evidence="6">
    <location>
        <begin position="654"/>
        <end position="674"/>
    </location>
</feature>
<protein>
    <recommendedName>
        <fullName evidence="9">Major facilitator superfamily (MFS) profile domain-containing protein</fullName>
    </recommendedName>
</protein>
<accession>A0A1B0GFK3</accession>
<keyword evidence="2 6" id="KW-0812">Transmembrane</keyword>
<feature type="transmembrane region" description="Helical" evidence="6">
    <location>
        <begin position="751"/>
        <end position="769"/>
    </location>
</feature>
<keyword evidence="3 6" id="KW-1133">Transmembrane helix</keyword>
<dbReference type="STRING" id="37546.A0A1B0GFK3"/>
<dbReference type="AlphaFoldDB" id="A0A1B0GFK3"/>
<dbReference type="EnsemblMetazoa" id="GMOY012102-RA">
    <property type="protein sequence ID" value="GMOY012102-PA"/>
    <property type="gene ID" value="GMOY012102"/>
</dbReference>
<feature type="transmembrane region" description="Helical" evidence="6">
    <location>
        <begin position="686"/>
        <end position="707"/>
    </location>
</feature>
<dbReference type="Gene3D" id="1.20.1250.20">
    <property type="entry name" value="MFS general substrate transporter like domains"/>
    <property type="match status" value="1"/>
</dbReference>
<dbReference type="Proteomes" id="UP000092444">
    <property type="component" value="Unassembled WGS sequence"/>
</dbReference>
<feature type="compositionally biased region" description="Polar residues" evidence="5">
    <location>
        <begin position="66"/>
        <end position="75"/>
    </location>
</feature>
<dbReference type="InterPro" id="IPR036259">
    <property type="entry name" value="MFS_trans_sf"/>
</dbReference>
<name>A0A1B0GFK3_GLOMM</name>
<dbReference type="GO" id="GO:0016020">
    <property type="term" value="C:membrane"/>
    <property type="evidence" value="ECO:0007669"/>
    <property type="project" value="UniProtKB-SubCell"/>
</dbReference>
<feature type="transmembrane region" description="Helical" evidence="6">
    <location>
        <begin position="489"/>
        <end position="509"/>
    </location>
</feature>
<dbReference type="SUPFAM" id="SSF103473">
    <property type="entry name" value="MFS general substrate transporter"/>
    <property type="match status" value="1"/>
</dbReference>
<evidence type="ECO:0000256" key="1">
    <source>
        <dbReference type="ARBA" id="ARBA00004141"/>
    </source>
</evidence>
<evidence type="ECO:0000256" key="2">
    <source>
        <dbReference type="ARBA" id="ARBA00022692"/>
    </source>
</evidence>
<organism evidence="7 8">
    <name type="scientific">Glossina morsitans morsitans</name>
    <name type="common">Savannah tsetse fly</name>
    <dbReference type="NCBI Taxonomy" id="37546"/>
    <lineage>
        <taxon>Eukaryota</taxon>
        <taxon>Metazoa</taxon>
        <taxon>Ecdysozoa</taxon>
        <taxon>Arthropoda</taxon>
        <taxon>Hexapoda</taxon>
        <taxon>Insecta</taxon>
        <taxon>Pterygota</taxon>
        <taxon>Neoptera</taxon>
        <taxon>Endopterygota</taxon>
        <taxon>Diptera</taxon>
        <taxon>Brachycera</taxon>
        <taxon>Muscomorpha</taxon>
        <taxon>Hippoboscoidea</taxon>
        <taxon>Glossinidae</taxon>
        <taxon>Glossina</taxon>
    </lineage>
</organism>
<dbReference type="EMBL" id="CCAG010007164">
    <property type="status" value="NOT_ANNOTATED_CDS"/>
    <property type="molecule type" value="Genomic_DNA"/>
</dbReference>
<reference evidence="7" key="1">
    <citation type="submission" date="2020-05" db="UniProtKB">
        <authorList>
            <consortium name="EnsemblMetazoa"/>
        </authorList>
    </citation>
    <scope>IDENTIFICATION</scope>
    <source>
        <strain evidence="7">Yale</strain>
    </source>
</reference>
<evidence type="ECO:0000313" key="8">
    <source>
        <dbReference type="Proteomes" id="UP000092444"/>
    </source>
</evidence>
<evidence type="ECO:0000256" key="4">
    <source>
        <dbReference type="ARBA" id="ARBA00023136"/>
    </source>
</evidence>
<evidence type="ECO:0000256" key="3">
    <source>
        <dbReference type="ARBA" id="ARBA00022989"/>
    </source>
</evidence>
<evidence type="ECO:0000313" key="7">
    <source>
        <dbReference type="EnsemblMetazoa" id="GMOY012102-PA"/>
    </source>
</evidence>
<feature type="transmembrane region" description="Helical" evidence="6">
    <location>
        <begin position="719"/>
        <end position="739"/>
    </location>
</feature>
<feature type="transmembrane region" description="Helical" evidence="6">
    <location>
        <begin position="431"/>
        <end position="451"/>
    </location>
</feature>